<dbReference type="AlphaFoldDB" id="A0A2N8PYX7"/>
<dbReference type="InterPro" id="IPR036390">
    <property type="entry name" value="WH_DNA-bd_sf"/>
</dbReference>
<sequence>MIDKGLVSGSTTLLILSLLSERDMYGYEMIELLASRSQNVFELKTGTLYPLLHQLVKTNYLNSYEKAVNGKKRKYYQLTKTGKIYLEAKIKEWNTYSNTVSDILGGVSYGH</sequence>
<dbReference type="PANTHER" id="PTHR33169:SF14">
    <property type="entry name" value="TRANSCRIPTIONAL REGULATOR RV3488"/>
    <property type="match status" value="1"/>
</dbReference>
<reference evidence="2 3" key="1">
    <citation type="submission" date="2017-10" db="EMBL/GenBank/DDBJ databases">
        <title>FDA dAtabase for Regulatory Grade micrObial Sequences (FDA-ARGOS): Supporting development and validation of Infectious Disease Dx tests.</title>
        <authorList>
            <person name="Campos J."/>
            <person name="Goldberg B."/>
            <person name="Tallon L.J."/>
            <person name="Sadzewicz L."/>
            <person name="Sengamalay N."/>
            <person name="Ott S."/>
            <person name="Godinez A."/>
            <person name="Nagaraj S."/>
            <person name="Vyas G."/>
            <person name="Aluvathingal J."/>
            <person name="Nadendla S."/>
            <person name="Geyer C."/>
            <person name="Nandy P."/>
            <person name="Hobson J."/>
            <person name="Sichtig H."/>
        </authorList>
    </citation>
    <scope>NUCLEOTIDE SEQUENCE [LARGE SCALE GENOMIC DNA]</scope>
    <source>
        <strain evidence="2 3">FDAARGOS_185</strain>
    </source>
</reference>
<evidence type="ECO:0000313" key="2">
    <source>
        <dbReference type="EMBL" id="TRZ32834.1"/>
    </source>
</evidence>
<dbReference type="EMBL" id="PDXQ01000001">
    <property type="protein sequence ID" value="TRZ32834.1"/>
    <property type="molecule type" value="Genomic_DNA"/>
</dbReference>
<dbReference type="Proteomes" id="UP000316316">
    <property type="component" value="Unassembled WGS sequence"/>
</dbReference>
<dbReference type="InterPro" id="IPR052509">
    <property type="entry name" value="Metal_resp_DNA-bind_regulator"/>
</dbReference>
<dbReference type="InterPro" id="IPR036388">
    <property type="entry name" value="WH-like_DNA-bd_sf"/>
</dbReference>
<evidence type="ECO:0000313" key="3">
    <source>
        <dbReference type="Proteomes" id="UP000316316"/>
    </source>
</evidence>
<name>A0A2N8PYX7_ENTAV</name>
<organism evidence="2 3">
    <name type="scientific">Enterococcus avium</name>
    <name type="common">Streptococcus avium</name>
    <dbReference type="NCBI Taxonomy" id="33945"/>
    <lineage>
        <taxon>Bacteria</taxon>
        <taxon>Bacillati</taxon>
        <taxon>Bacillota</taxon>
        <taxon>Bacilli</taxon>
        <taxon>Lactobacillales</taxon>
        <taxon>Enterococcaceae</taxon>
        <taxon>Enterococcus</taxon>
    </lineage>
</organism>
<gene>
    <name evidence="2" type="ORF">AUF17_01550</name>
</gene>
<feature type="domain" description="Transcription regulator PadR N-terminal" evidence="1">
    <location>
        <begin position="15"/>
        <end position="87"/>
    </location>
</feature>
<proteinExistence type="predicted"/>
<protein>
    <submittedName>
        <fullName evidence="2">PadR family transcriptional regulator</fullName>
    </submittedName>
</protein>
<accession>A0A2N8PYX7</accession>
<dbReference type="InterPro" id="IPR005149">
    <property type="entry name" value="Tscrpt_reg_PadR_N"/>
</dbReference>
<dbReference type="SUPFAM" id="SSF46785">
    <property type="entry name" value="Winged helix' DNA-binding domain"/>
    <property type="match status" value="1"/>
</dbReference>
<comment type="caution">
    <text evidence="2">The sequence shown here is derived from an EMBL/GenBank/DDBJ whole genome shotgun (WGS) entry which is preliminary data.</text>
</comment>
<dbReference type="PANTHER" id="PTHR33169">
    <property type="entry name" value="PADR-FAMILY TRANSCRIPTIONAL REGULATOR"/>
    <property type="match status" value="1"/>
</dbReference>
<dbReference type="RefSeq" id="WP_049220861.1">
    <property type="nucleotide sequence ID" value="NZ_CABGUH010000008.1"/>
</dbReference>
<dbReference type="Gene3D" id="1.10.10.10">
    <property type="entry name" value="Winged helix-like DNA-binding domain superfamily/Winged helix DNA-binding domain"/>
    <property type="match status" value="1"/>
</dbReference>
<evidence type="ECO:0000259" key="1">
    <source>
        <dbReference type="Pfam" id="PF03551"/>
    </source>
</evidence>
<dbReference type="Pfam" id="PF03551">
    <property type="entry name" value="PadR"/>
    <property type="match status" value="1"/>
</dbReference>